<dbReference type="RefSeq" id="WP_188932123.1">
    <property type="nucleotide sequence ID" value="NZ_BMJC01000002.1"/>
</dbReference>
<keyword evidence="3" id="KW-1185">Reference proteome</keyword>
<accession>A0A8J2UDG7</accession>
<protein>
    <recommendedName>
        <fullName evidence="4">DUF4251 domain-containing protein</fullName>
    </recommendedName>
</protein>
<proteinExistence type="predicted"/>
<reference evidence="2" key="2">
    <citation type="submission" date="2020-09" db="EMBL/GenBank/DDBJ databases">
        <authorList>
            <person name="Sun Q."/>
            <person name="Zhou Y."/>
        </authorList>
    </citation>
    <scope>NUCLEOTIDE SEQUENCE</scope>
    <source>
        <strain evidence="2">CGMCC 1.15448</strain>
    </source>
</reference>
<reference evidence="2" key="1">
    <citation type="journal article" date="2014" name="Int. J. Syst. Evol. Microbiol.">
        <title>Complete genome sequence of Corynebacterium casei LMG S-19264T (=DSM 44701T), isolated from a smear-ripened cheese.</title>
        <authorList>
            <consortium name="US DOE Joint Genome Institute (JGI-PGF)"/>
            <person name="Walter F."/>
            <person name="Albersmeier A."/>
            <person name="Kalinowski J."/>
            <person name="Ruckert C."/>
        </authorList>
    </citation>
    <scope>NUCLEOTIDE SEQUENCE</scope>
    <source>
        <strain evidence="2">CGMCC 1.15448</strain>
    </source>
</reference>
<evidence type="ECO:0000313" key="3">
    <source>
        <dbReference type="Proteomes" id="UP000607559"/>
    </source>
</evidence>
<evidence type="ECO:0008006" key="4">
    <source>
        <dbReference type="Google" id="ProtNLM"/>
    </source>
</evidence>
<comment type="caution">
    <text evidence="2">The sequence shown here is derived from an EMBL/GenBank/DDBJ whole genome shotgun (WGS) entry which is preliminary data.</text>
</comment>
<feature type="chain" id="PRO_5035154866" description="DUF4251 domain-containing protein" evidence="1">
    <location>
        <begin position="19"/>
        <end position="210"/>
    </location>
</feature>
<dbReference type="EMBL" id="BMJC01000002">
    <property type="protein sequence ID" value="GGB01207.1"/>
    <property type="molecule type" value="Genomic_DNA"/>
</dbReference>
<name>A0A8J2UDG7_9BACT</name>
<gene>
    <name evidence="2" type="ORF">GCM10011511_25650</name>
</gene>
<evidence type="ECO:0000256" key="1">
    <source>
        <dbReference type="SAM" id="SignalP"/>
    </source>
</evidence>
<dbReference type="Proteomes" id="UP000607559">
    <property type="component" value="Unassembled WGS sequence"/>
</dbReference>
<sequence length="210" mass="23687">MRQTICLLLVLCGLSGMAQDLDFPDFRNKKDNFAKISDKDMRADVASFALAAVDESIGKAPLAAVPVVDYGPNFIKYSDDNIQVTIKTGIFFQSRHKLMMQEGHLLRIDGKPYYGGVIGEPPHTTIESITVLVGKDTVAIPPTAFFDLYDPKFSFRENGATRSRNGVFLSGDKHTFYIYLLNIDNKGTEYTFVIRNKQYLRRIVDWGFLN</sequence>
<evidence type="ECO:0000313" key="2">
    <source>
        <dbReference type="EMBL" id="GGB01207.1"/>
    </source>
</evidence>
<dbReference type="AlphaFoldDB" id="A0A8J2UDG7"/>
<feature type="signal peptide" evidence="1">
    <location>
        <begin position="1"/>
        <end position="18"/>
    </location>
</feature>
<organism evidence="2 3">
    <name type="scientific">Puia dinghuensis</name>
    <dbReference type="NCBI Taxonomy" id="1792502"/>
    <lineage>
        <taxon>Bacteria</taxon>
        <taxon>Pseudomonadati</taxon>
        <taxon>Bacteroidota</taxon>
        <taxon>Chitinophagia</taxon>
        <taxon>Chitinophagales</taxon>
        <taxon>Chitinophagaceae</taxon>
        <taxon>Puia</taxon>
    </lineage>
</organism>
<keyword evidence="1" id="KW-0732">Signal</keyword>